<evidence type="ECO:0000256" key="1">
    <source>
        <dbReference type="SAM" id="MobiDB-lite"/>
    </source>
</evidence>
<feature type="region of interest" description="Disordered" evidence="1">
    <location>
        <begin position="1"/>
        <end position="40"/>
    </location>
</feature>
<dbReference type="RefSeq" id="WP_014224334.1">
    <property type="nucleotide sequence ID" value="NZ_CAJPTF010000033.1"/>
</dbReference>
<sequence length="54" mass="5711">MRQAETAGNTGQGETGRADASGVESGNCRNRNGIDEKLPGDYNRVMDIIPIFAG</sequence>
<dbReference type="AlphaFoldDB" id="A0A1D3UIP5"/>
<name>A0A1D3UIP5_TANFO</name>
<dbReference type="EMBL" id="FMMM01000031">
    <property type="protein sequence ID" value="SCQ19963.1"/>
    <property type="molecule type" value="Genomic_DNA"/>
</dbReference>
<evidence type="ECO:0000313" key="3">
    <source>
        <dbReference type="Proteomes" id="UP000182057"/>
    </source>
</evidence>
<reference evidence="2 3" key="1">
    <citation type="submission" date="2016-09" db="EMBL/GenBank/DDBJ databases">
        <authorList>
            <person name="Capua I."/>
            <person name="De Benedictis P."/>
            <person name="Joannis T."/>
            <person name="Lombin L.H."/>
            <person name="Cattoli G."/>
        </authorList>
    </citation>
    <scope>NUCLEOTIDE SEQUENCE [LARGE SCALE GENOMIC DNA]</scope>
    <source>
        <strain evidence="2 3">UB20</strain>
    </source>
</reference>
<dbReference type="Proteomes" id="UP000182057">
    <property type="component" value="Unassembled WGS sequence"/>
</dbReference>
<proteinExistence type="predicted"/>
<protein>
    <submittedName>
        <fullName evidence="2">Uncharacterized protein</fullName>
    </submittedName>
</protein>
<organism evidence="2 3">
    <name type="scientific">Tannerella forsythia</name>
    <name type="common">Bacteroides forsythus</name>
    <dbReference type="NCBI Taxonomy" id="28112"/>
    <lineage>
        <taxon>Bacteria</taxon>
        <taxon>Pseudomonadati</taxon>
        <taxon>Bacteroidota</taxon>
        <taxon>Bacteroidia</taxon>
        <taxon>Bacteroidales</taxon>
        <taxon>Tannerellaceae</taxon>
        <taxon>Tannerella</taxon>
    </lineage>
</organism>
<dbReference type="GeneID" id="43389700"/>
<gene>
    <name evidence="2" type="ORF">TFUB20_00878</name>
</gene>
<accession>A0A1D3UIP5</accession>
<evidence type="ECO:0000313" key="2">
    <source>
        <dbReference type="EMBL" id="SCQ19963.1"/>
    </source>
</evidence>